<dbReference type="PATRIC" id="fig|266128.3.peg.2516"/>
<proteinExistence type="inferred from homology"/>
<evidence type="ECO:0000259" key="3">
    <source>
        <dbReference type="Pfam" id="PF02719"/>
    </source>
</evidence>
<dbReference type="InterPro" id="IPR003869">
    <property type="entry name" value="Polysac_CapD-like"/>
</dbReference>
<reference evidence="4 5" key="1">
    <citation type="submission" date="2015-05" db="EMBL/GenBank/DDBJ databases">
        <title>Genome sequencing and analysis of members of genus Stenotrophomonas.</title>
        <authorList>
            <person name="Patil P.P."/>
            <person name="Midha S."/>
            <person name="Patil P.B."/>
        </authorList>
    </citation>
    <scope>NUCLEOTIDE SEQUENCE [LARGE SCALE GENOMIC DNA]</scope>
    <source>
        <strain evidence="4 5">DSM 17805</strain>
    </source>
</reference>
<feature type="transmembrane region" description="Helical" evidence="2">
    <location>
        <begin position="50"/>
        <end position="71"/>
    </location>
</feature>
<keyword evidence="2" id="KW-0472">Membrane</keyword>
<evidence type="ECO:0000256" key="1">
    <source>
        <dbReference type="ARBA" id="ARBA00007430"/>
    </source>
</evidence>
<dbReference type="InterPro" id="IPR036291">
    <property type="entry name" value="NAD(P)-bd_dom_sf"/>
</dbReference>
<dbReference type="EMBL" id="LDJH01000006">
    <property type="protein sequence ID" value="KRG59749.1"/>
    <property type="molecule type" value="Genomic_DNA"/>
</dbReference>
<keyword evidence="2" id="KW-0812">Transmembrane</keyword>
<dbReference type="CDD" id="cd05237">
    <property type="entry name" value="UDP_invert_4-6DH_SDR_e"/>
    <property type="match status" value="1"/>
</dbReference>
<dbReference type="AlphaFoldDB" id="A0A0R0BRI9"/>
<dbReference type="OrthoDB" id="9803111at2"/>
<accession>A0A0R0BRI9</accession>
<dbReference type="PANTHER" id="PTHR43318">
    <property type="entry name" value="UDP-N-ACETYLGLUCOSAMINE 4,6-DEHYDRATASE"/>
    <property type="match status" value="1"/>
</dbReference>
<comment type="caution">
    <text evidence="4">The sequence shown here is derived from an EMBL/GenBank/DDBJ whole genome shotgun (WGS) entry which is preliminary data.</text>
</comment>
<feature type="transmembrane region" description="Helical" evidence="2">
    <location>
        <begin position="83"/>
        <end position="103"/>
    </location>
</feature>
<dbReference type="Proteomes" id="UP000051254">
    <property type="component" value="Unassembled WGS sequence"/>
</dbReference>
<organism evidence="4 5">
    <name type="scientific">Stenotrophomonas koreensis</name>
    <dbReference type="NCBI Taxonomy" id="266128"/>
    <lineage>
        <taxon>Bacteria</taxon>
        <taxon>Pseudomonadati</taxon>
        <taxon>Pseudomonadota</taxon>
        <taxon>Gammaproteobacteria</taxon>
        <taxon>Lysobacterales</taxon>
        <taxon>Lysobacteraceae</taxon>
        <taxon>Stenotrophomonas</taxon>
    </lineage>
</organism>
<sequence>MSSWRWQDALAYVPRVAVIGHDLAMVWLAWQLLHFVRYTIWVDSPPLPLFSWTTAIVLVVQGLVFWKVGLYKGLWRFASVTDIGNIFRASFLGVAAIVLVLAFRRLEGVPLSVLALYPIVLAAFLGMPRLVYRAWSDYRASRSDGAMRRVLILGAGSTASTLIRDLRRSGEYDPIGLLDDAPHLKGAKLHGLSVLGTLDDVPEVARETAARLLVIAIPGLDSAGLQRVMGLCEAAGLPYRIAPTVDDLLAGREAALKEVSIEDLLGRQPVQPDWALIRHWLGTRSILVTGAGGSIGSELCRQCARHGATRLVLVEISELLLSTIESELRASFPSVELICVLGDCGDPAVIKHALARAQVDAVFHAAAYKHVPVLEAQLREAVRNNVLASHTVAEAAVLAGVGQFVLISTDKAVNPINALGASKRGAEMVCQALDRKQARTRFVTVRFGNVLGSAGSVVPLFRKQIAAGGPVTVTDPRVTRYFMTIPEACLLILQAVSSSTKGAVYTLDMGQPVPIVKLAEQMIRLAGRVPGRDIQIVFSGLRPGEKLHETLYYADEHNTPTAHPKVLETNVRSFAHEPVMQILAQMREASRNYDLLVLAALLEQLVPEYSCHLLDATSATQRKVVPFAARESQRKQ</sequence>
<dbReference type="PANTHER" id="PTHR43318:SF1">
    <property type="entry name" value="POLYSACCHARIDE BIOSYNTHESIS PROTEIN EPSC-RELATED"/>
    <property type="match status" value="1"/>
</dbReference>
<evidence type="ECO:0000313" key="4">
    <source>
        <dbReference type="EMBL" id="KRG59749.1"/>
    </source>
</evidence>
<dbReference type="InterPro" id="IPR051203">
    <property type="entry name" value="Polysaccharide_Synthase-Rel"/>
</dbReference>
<keyword evidence="2" id="KW-1133">Transmembrane helix</keyword>
<comment type="similarity">
    <text evidence="1">Belongs to the polysaccharide synthase family.</text>
</comment>
<dbReference type="RefSeq" id="WP_057664170.1">
    <property type="nucleotide sequence ID" value="NZ_LDJH01000006.1"/>
</dbReference>
<feature type="transmembrane region" description="Helical" evidence="2">
    <location>
        <begin position="109"/>
        <end position="132"/>
    </location>
</feature>
<name>A0A0R0BRI9_9GAMM</name>
<keyword evidence="5" id="KW-1185">Reference proteome</keyword>
<feature type="transmembrane region" description="Helical" evidence="2">
    <location>
        <begin position="12"/>
        <end position="30"/>
    </location>
</feature>
<feature type="domain" description="Polysaccharide biosynthesis protein CapD-like" evidence="3">
    <location>
        <begin position="286"/>
        <end position="568"/>
    </location>
</feature>
<dbReference type="Gene3D" id="3.40.50.720">
    <property type="entry name" value="NAD(P)-binding Rossmann-like Domain"/>
    <property type="match status" value="2"/>
</dbReference>
<dbReference type="Pfam" id="PF13727">
    <property type="entry name" value="CoA_binding_3"/>
    <property type="match status" value="1"/>
</dbReference>
<dbReference type="Pfam" id="PF02719">
    <property type="entry name" value="Polysacc_synt_2"/>
    <property type="match status" value="1"/>
</dbReference>
<gene>
    <name evidence="4" type="ORF">ABB25_04325</name>
</gene>
<dbReference type="STRING" id="266128.ABB25_04325"/>
<protein>
    <submittedName>
        <fullName evidence="4">Multidrug MFS transporter</fullName>
    </submittedName>
</protein>
<evidence type="ECO:0000313" key="5">
    <source>
        <dbReference type="Proteomes" id="UP000051254"/>
    </source>
</evidence>
<dbReference type="SUPFAM" id="SSF51735">
    <property type="entry name" value="NAD(P)-binding Rossmann-fold domains"/>
    <property type="match status" value="2"/>
</dbReference>
<evidence type="ECO:0000256" key="2">
    <source>
        <dbReference type="SAM" id="Phobius"/>
    </source>
</evidence>